<dbReference type="RefSeq" id="XP_013415106.1">
    <property type="nucleotide sequence ID" value="XM_013559652.1"/>
</dbReference>
<dbReference type="GeneID" id="106177021"/>
<dbReference type="KEGG" id="lak:106177021"/>
<dbReference type="SUPFAM" id="SSF50814">
    <property type="entry name" value="Lipocalins"/>
    <property type="match status" value="1"/>
</dbReference>
<evidence type="ECO:0000313" key="2">
    <source>
        <dbReference type="RefSeq" id="XP_013415106.1"/>
    </source>
</evidence>
<dbReference type="AlphaFoldDB" id="A0A1S3JYK2"/>
<dbReference type="Gene3D" id="2.40.128.20">
    <property type="match status" value="1"/>
</dbReference>
<dbReference type="Proteomes" id="UP000085678">
    <property type="component" value="Unplaced"/>
</dbReference>
<name>A0A1S3JYK2_LINAN</name>
<reference evidence="2" key="1">
    <citation type="submission" date="2025-08" db="UniProtKB">
        <authorList>
            <consortium name="RefSeq"/>
        </authorList>
    </citation>
    <scope>IDENTIFICATION</scope>
    <source>
        <tissue evidence="2">Gonads</tissue>
    </source>
</reference>
<proteinExistence type="predicted"/>
<dbReference type="InParanoid" id="A0A1S3JYK2"/>
<dbReference type="GO" id="GO:0008289">
    <property type="term" value="F:lipid binding"/>
    <property type="evidence" value="ECO:0007669"/>
    <property type="project" value="UniProtKB-KW"/>
</dbReference>
<dbReference type="InterPro" id="IPR012674">
    <property type="entry name" value="Calycin"/>
</dbReference>
<evidence type="ECO:0000313" key="1">
    <source>
        <dbReference type="Proteomes" id="UP000085678"/>
    </source>
</evidence>
<sequence length="109" mass="12039">MIFRVAVDPEECFHYTRYLEPTGTPGNYIYFKNGVKDRDVAFVTTDYETYLITADQKPTGISHVTVWGRASSLSANVAALVDQLIISETCLGSSDFGAFHNSSHTNPCP</sequence>
<keyword evidence="1" id="KW-1185">Reference proteome</keyword>
<protein>
    <submittedName>
        <fullName evidence="2">Uncharacterized protein LOC106177021</fullName>
    </submittedName>
</protein>
<gene>
    <name evidence="2" type="primary">LOC106177021</name>
</gene>
<organism evidence="1 2">
    <name type="scientific">Lingula anatina</name>
    <name type="common">Brachiopod</name>
    <name type="synonym">Lingula unguis</name>
    <dbReference type="NCBI Taxonomy" id="7574"/>
    <lineage>
        <taxon>Eukaryota</taxon>
        <taxon>Metazoa</taxon>
        <taxon>Spiralia</taxon>
        <taxon>Lophotrochozoa</taxon>
        <taxon>Brachiopoda</taxon>
        <taxon>Linguliformea</taxon>
        <taxon>Lingulata</taxon>
        <taxon>Lingulida</taxon>
        <taxon>Linguloidea</taxon>
        <taxon>Lingulidae</taxon>
        <taxon>Lingula</taxon>
    </lineage>
</organism>
<accession>A0A1S3JYK2</accession>